<keyword evidence="1" id="KW-0732">Signal</keyword>
<feature type="signal peptide" evidence="1">
    <location>
        <begin position="1"/>
        <end position="23"/>
    </location>
</feature>
<keyword evidence="3" id="KW-1185">Reference proteome</keyword>
<accession>A0AAE0I6D6</accession>
<proteinExistence type="predicted"/>
<dbReference type="AlphaFoldDB" id="A0AAE0I6D6"/>
<comment type="caution">
    <text evidence="2">The sequence shown here is derived from an EMBL/GenBank/DDBJ whole genome shotgun (WGS) entry which is preliminary data.</text>
</comment>
<gene>
    <name evidence="2" type="ORF">B0H66DRAFT_559305</name>
</gene>
<evidence type="ECO:0000313" key="2">
    <source>
        <dbReference type="EMBL" id="KAK3319357.1"/>
    </source>
</evidence>
<name>A0AAE0I6D6_9PEZI</name>
<dbReference type="EMBL" id="JAUEDM010000004">
    <property type="protein sequence ID" value="KAK3319357.1"/>
    <property type="molecule type" value="Genomic_DNA"/>
</dbReference>
<dbReference type="Proteomes" id="UP001283341">
    <property type="component" value="Unassembled WGS sequence"/>
</dbReference>
<sequence>MLFSSFRALLAASFIGLVHQALATCTTKPQGYCTLELMAIVYDDLFQDTLEWEVANVFDKDCNNIGGLSQHGDIVPGTLIQSDLPWDIEITRLKTRGGSGDYDNIGFKYGDLYNFVGFFSCTAYSVDWPNYTGDINDCVHAFPCSG</sequence>
<protein>
    <submittedName>
        <fullName evidence="2">Uncharacterized protein</fullName>
    </submittedName>
</protein>
<evidence type="ECO:0000256" key="1">
    <source>
        <dbReference type="SAM" id="SignalP"/>
    </source>
</evidence>
<reference evidence="2" key="2">
    <citation type="submission" date="2023-06" db="EMBL/GenBank/DDBJ databases">
        <authorList>
            <consortium name="Lawrence Berkeley National Laboratory"/>
            <person name="Haridas S."/>
            <person name="Hensen N."/>
            <person name="Bonometti L."/>
            <person name="Westerberg I."/>
            <person name="Brannstrom I.O."/>
            <person name="Guillou S."/>
            <person name="Cros-Aarteil S."/>
            <person name="Calhoun S."/>
            <person name="Kuo A."/>
            <person name="Mondo S."/>
            <person name="Pangilinan J."/>
            <person name="Riley R."/>
            <person name="Labutti K."/>
            <person name="Andreopoulos B."/>
            <person name="Lipzen A."/>
            <person name="Chen C."/>
            <person name="Yanf M."/>
            <person name="Daum C."/>
            <person name="Ng V."/>
            <person name="Clum A."/>
            <person name="Steindorff A."/>
            <person name="Ohm R."/>
            <person name="Martin F."/>
            <person name="Silar P."/>
            <person name="Natvig D."/>
            <person name="Lalanne C."/>
            <person name="Gautier V."/>
            <person name="Ament-Velasquez S.L."/>
            <person name="Kruys A."/>
            <person name="Hutchinson M.I."/>
            <person name="Powell A.J."/>
            <person name="Barry K."/>
            <person name="Miller A.N."/>
            <person name="Grigoriev I.V."/>
            <person name="Debuchy R."/>
            <person name="Gladieux P."/>
            <person name="Thoren M.H."/>
            <person name="Johannesson H."/>
        </authorList>
    </citation>
    <scope>NUCLEOTIDE SEQUENCE</scope>
    <source>
        <strain evidence="2">CBS 118394</strain>
    </source>
</reference>
<feature type="chain" id="PRO_5042175286" evidence="1">
    <location>
        <begin position="24"/>
        <end position="146"/>
    </location>
</feature>
<organism evidence="2 3">
    <name type="scientific">Apodospora peruviana</name>
    <dbReference type="NCBI Taxonomy" id="516989"/>
    <lineage>
        <taxon>Eukaryota</taxon>
        <taxon>Fungi</taxon>
        <taxon>Dikarya</taxon>
        <taxon>Ascomycota</taxon>
        <taxon>Pezizomycotina</taxon>
        <taxon>Sordariomycetes</taxon>
        <taxon>Sordariomycetidae</taxon>
        <taxon>Sordariales</taxon>
        <taxon>Lasiosphaeriaceae</taxon>
        <taxon>Apodospora</taxon>
    </lineage>
</organism>
<evidence type="ECO:0000313" key="3">
    <source>
        <dbReference type="Proteomes" id="UP001283341"/>
    </source>
</evidence>
<reference evidence="2" key="1">
    <citation type="journal article" date="2023" name="Mol. Phylogenet. Evol.">
        <title>Genome-scale phylogeny and comparative genomics of the fungal order Sordariales.</title>
        <authorList>
            <person name="Hensen N."/>
            <person name="Bonometti L."/>
            <person name="Westerberg I."/>
            <person name="Brannstrom I.O."/>
            <person name="Guillou S."/>
            <person name="Cros-Aarteil S."/>
            <person name="Calhoun S."/>
            <person name="Haridas S."/>
            <person name="Kuo A."/>
            <person name="Mondo S."/>
            <person name="Pangilinan J."/>
            <person name="Riley R."/>
            <person name="LaButti K."/>
            <person name="Andreopoulos B."/>
            <person name="Lipzen A."/>
            <person name="Chen C."/>
            <person name="Yan M."/>
            <person name="Daum C."/>
            <person name="Ng V."/>
            <person name="Clum A."/>
            <person name="Steindorff A."/>
            <person name="Ohm R.A."/>
            <person name="Martin F."/>
            <person name="Silar P."/>
            <person name="Natvig D.O."/>
            <person name="Lalanne C."/>
            <person name="Gautier V."/>
            <person name="Ament-Velasquez S.L."/>
            <person name="Kruys A."/>
            <person name="Hutchinson M.I."/>
            <person name="Powell A.J."/>
            <person name="Barry K."/>
            <person name="Miller A.N."/>
            <person name="Grigoriev I.V."/>
            <person name="Debuchy R."/>
            <person name="Gladieux P."/>
            <person name="Hiltunen Thoren M."/>
            <person name="Johannesson H."/>
        </authorList>
    </citation>
    <scope>NUCLEOTIDE SEQUENCE</scope>
    <source>
        <strain evidence="2">CBS 118394</strain>
    </source>
</reference>